<dbReference type="InterPro" id="IPR013762">
    <property type="entry name" value="Integrase-like_cat_sf"/>
</dbReference>
<protein>
    <submittedName>
        <fullName evidence="3">Site-specific integrase</fullName>
    </submittedName>
</protein>
<accession>A0AAW8Z3U2</accession>
<evidence type="ECO:0000313" key="3">
    <source>
        <dbReference type="EMBL" id="MDV4315640.1"/>
    </source>
</evidence>
<proteinExistence type="predicted"/>
<evidence type="ECO:0000256" key="1">
    <source>
        <dbReference type="ARBA" id="ARBA00023172"/>
    </source>
</evidence>
<dbReference type="EMBL" id="JAWJYY010000001">
    <property type="protein sequence ID" value="MDV4315640.1"/>
    <property type="molecule type" value="Genomic_DNA"/>
</dbReference>
<dbReference type="RefSeq" id="WP_253167321.1">
    <property type="nucleotide sequence ID" value="NZ_JAMXXI010000005.1"/>
</dbReference>
<evidence type="ECO:0000313" key="4">
    <source>
        <dbReference type="Proteomes" id="UP001284654"/>
    </source>
</evidence>
<dbReference type="InterPro" id="IPR002104">
    <property type="entry name" value="Integrase_catalytic"/>
</dbReference>
<dbReference type="Gene3D" id="1.10.443.10">
    <property type="entry name" value="Intergrase catalytic core"/>
    <property type="match status" value="1"/>
</dbReference>
<gene>
    <name evidence="3" type="ORF">MSG88_07640</name>
</gene>
<dbReference type="GO" id="GO:0003677">
    <property type="term" value="F:DNA binding"/>
    <property type="evidence" value="ECO:0007669"/>
    <property type="project" value="InterPro"/>
</dbReference>
<name>A0AAW8Z3U2_9GAMM</name>
<evidence type="ECO:0000259" key="2">
    <source>
        <dbReference type="Pfam" id="PF00589"/>
    </source>
</evidence>
<comment type="caution">
    <text evidence="3">The sequence shown here is derived from an EMBL/GenBank/DDBJ whole genome shotgun (WGS) entry which is preliminary data.</text>
</comment>
<dbReference type="GO" id="GO:0006310">
    <property type="term" value="P:DNA recombination"/>
    <property type="evidence" value="ECO:0007669"/>
    <property type="project" value="UniProtKB-KW"/>
</dbReference>
<organism evidence="3 4">
    <name type="scientific">Acinetobacter indicus</name>
    <dbReference type="NCBI Taxonomy" id="756892"/>
    <lineage>
        <taxon>Bacteria</taxon>
        <taxon>Pseudomonadati</taxon>
        <taxon>Pseudomonadota</taxon>
        <taxon>Gammaproteobacteria</taxon>
        <taxon>Moraxellales</taxon>
        <taxon>Moraxellaceae</taxon>
        <taxon>Acinetobacter</taxon>
    </lineage>
</organism>
<keyword evidence="1" id="KW-0233">DNA recombination</keyword>
<dbReference type="Proteomes" id="UP001284654">
    <property type="component" value="Unassembled WGS sequence"/>
</dbReference>
<sequence length="522" mass="60646">MNRKLDLHDVESFDIFHNKDIVLIDSLKIPELVRFFRADKFDSKFILTNDDFWVFNYSGGRNHLNFSKLNKYEKKLAKYFLVSYIQINTPSSLDEKLSAFNYLLRKLKEERLKISYINLKKILIQLANNQQGKYYYYLKFLTKILFLEGLTSFNQDLEYELEFITRPSSFNSNLYYQEYVDPIDYPLVSMIQKGFNELHYTLLHNDKSISSQTLLYSSILGLVYTTGLRPVQLSKLSVEDIQRDTRRETDQFSRYSVLIPYAKQARFVHARIAVKLPEEIAEIIFKYIDRFQLIPGGRLFDLGDKADQFCSQVINTQLYEFSPLSYKEAVLKGEMIQQKYSYSDFRHHVGYSLAMAGSTAEEIAYILGHSSTVTARYYIFSTPQLAQIRAQALGSNALYKQMIAMLLTGRLVNKKDWKDKKVIGNIGNKIHFDIGGCAYKDKCLLQPVRNCYGCMYFHPFIDADHSQVLESIQEEINDVIKLSDGIGISKNPLIRIHEATKFEIESVIARCSLANKENCNEF</sequence>
<dbReference type="Pfam" id="PF00589">
    <property type="entry name" value="Phage_integrase"/>
    <property type="match status" value="1"/>
</dbReference>
<dbReference type="CDD" id="cd00397">
    <property type="entry name" value="DNA_BRE_C"/>
    <property type="match status" value="1"/>
</dbReference>
<dbReference type="InterPro" id="IPR011010">
    <property type="entry name" value="DNA_brk_join_enz"/>
</dbReference>
<dbReference type="SUPFAM" id="SSF56349">
    <property type="entry name" value="DNA breaking-rejoining enzymes"/>
    <property type="match status" value="1"/>
</dbReference>
<feature type="domain" description="Tyr recombinase" evidence="2">
    <location>
        <begin position="202"/>
        <end position="381"/>
    </location>
</feature>
<dbReference type="GO" id="GO:0015074">
    <property type="term" value="P:DNA integration"/>
    <property type="evidence" value="ECO:0007669"/>
    <property type="project" value="InterPro"/>
</dbReference>
<reference evidence="3" key="1">
    <citation type="submission" date="2023-10" db="EMBL/GenBank/DDBJ databases">
        <authorList>
            <person name="Sykes E.M.E."/>
            <person name="Khan I.U.H."/>
            <person name="Kumar A."/>
        </authorList>
    </citation>
    <scope>NUCLEOTIDE SEQUENCE</scope>
    <source>
        <strain evidence="3">IK5</strain>
    </source>
</reference>
<dbReference type="AlphaFoldDB" id="A0AAW8Z3U2"/>